<gene>
    <name evidence="2" type="ORF">AAFF_G00141540</name>
</gene>
<reference evidence="2" key="1">
    <citation type="journal article" date="2023" name="Science">
        <title>Genome structures resolve the early diversification of teleost fishes.</title>
        <authorList>
            <person name="Parey E."/>
            <person name="Louis A."/>
            <person name="Montfort J."/>
            <person name="Bouchez O."/>
            <person name="Roques C."/>
            <person name="Iampietro C."/>
            <person name="Lluch J."/>
            <person name="Castinel A."/>
            <person name="Donnadieu C."/>
            <person name="Desvignes T."/>
            <person name="Floi Bucao C."/>
            <person name="Jouanno E."/>
            <person name="Wen M."/>
            <person name="Mejri S."/>
            <person name="Dirks R."/>
            <person name="Jansen H."/>
            <person name="Henkel C."/>
            <person name="Chen W.J."/>
            <person name="Zahm M."/>
            <person name="Cabau C."/>
            <person name="Klopp C."/>
            <person name="Thompson A.W."/>
            <person name="Robinson-Rechavi M."/>
            <person name="Braasch I."/>
            <person name="Lecointre G."/>
            <person name="Bobe J."/>
            <person name="Postlethwait J.H."/>
            <person name="Berthelot C."/>
            <person name="Roest Crollius H."/>
            <person name="Guiguen Y."/>
        </authorList>
    </citation>
    <scope>NUCLEOTIDE SEQUENCE</scope>
    <source>
        <strain evidence="2">NC1722</strain>
    </source>
</reference>
<dbReference type="Proteomes" id="UP001221898">
    <property type="component" value="Unassembled WGS sequence"/>
</dbReference>
<organism evidence="2 3">
    <name type="scientific">Aldrovandia affinis</name>
    <dbReference type="NCBI Taxonomy" id="143900"/>
    <lineage>
        <taxon>Eukaryota</taxon>
        <taxon>Metazoa</taxon>
        <taxon>Chordata</taxon>
        <taxon>Craniata</taxon>
        <taxon>Vertebrata</taxon>
        <taxon>Euteleostomi</taxon>
        <taxon>Actinopterygii</taxon>
        <taxon>Neopterygii</taxon>
        <taxon>Teleostei</taxon>
        <taxon>Notacanthiformes</taxon>
        <taxon>Halosauridae</taxon>
        <taxon>Aldrovandia</taxon>
    </lineage>
</organism>
<keyword evidence="3" id="KW-1185">Reference proteome</keyword>
<evidence type="ECO:0000256" key="1">
    <source>
        <dbReference type="SAM" id="SignalP"/>
    </source>
</evidence>
<feature type="signal peptide" evidence="1">
    <location>
        <begin position="1"/>
        <end position="18"/>
    </location>
</feature>
<keyword evidence="1" id="KW-0732">Signal</keyword>
<protein>
    <submittedName>
        <fullName evidence="2">Uncharacterized protein</fullName>
    </submittedName>
</protein>
<proteinExistence type="predicted"/>
<name>A0AAD7TCH7_9TELE</name>
<accession>A0AAD7TCH7</accession>
<feature type="chain" id="PRO_5042145415" evidence="1">
    <location>
        <begin position="19"/>
        <end position="127"/>
    </location>
</feature>
<evidence type="ECO:0000313" key="2">
    <source>
        <dbReference type="EMBL" id="KAJ8418445.1"/>
    </source>
</evidence>
<dbReference type="AlphaFoldDB" id="A0AAD7TCH7"/>
<comment type="caution">
    <text evidence="2">The sequence shown here is derived from an EMBL/GenBank/DDBJ whole genome shotgun (WGS) entry which is preliminary data.</text>
</comment>
<evidence type="ECO:0000313" key="3">
    <source>
        <dbReference type="Proteomes" id="UP001221898"/>
    </source>
</evidence>
<sequence length="127" mass="13461">MAWHHTASCHSGVLGSLAVALFKDKALKPVDSDAQGCCVSRTLVAATGTAWPYSLVAQGLALRPAHPPAPCPNTSGGRSYTARPVSCSVGRRPARVFTKSDIQKRARPYNYTSCPLFLGLGFETETA</sequence>
<dbReference type="EMBL" id="JAINUG010000002">
    <property type="protein sequence ID" value="KAJ8418445.1"/>
    <property type="molecule type" value="Genomic_DNA"/>
</dbReference>